<evidence type="ECO:0000313" key="3">
    <source>
        <dbReference type="Proteomes" id="UP000030688"/>
    </source>
</evidence>
<reference evidence="3" key="1">
    <citation type="submission" date="2007-11" db="EMBL/GenBank/DDBJ databases">
        <authorList>
            <consortium name="The Broad Institute Genome Sequencing Platform"/>
            <person name="Volkman S.K."/>
            <person name="Daily J.P."/>
            <person name="Sarr O."/>
            <person name="Ndiaye D."/>
            <person name="Ndir O."/>
            <person name="Mboup S."/>
            <person name="Lukens A."/>
            <person name="Stange-Thomann N."/>
            <person name="Mauceli E."/>
            <person name="Gnerre S."/>
            <person name="Jaffe D."/>
            <person name="Zainoun J."/>
            <person name="Wiegand R.C."/>
            <person name="Birren B."/>
            <person name="Galagan J."/>
            <person name="Lander E."/>
            <person name="Wirth D.F."/>
        </authorList>
    </citation>
    <scope>NUCLEOTIDE SEQUENCE [LARGE SCALE GENOMIC DNA]</scope>
    <source>
        <strain evidence="3">7G8</strain>
    </source>
</reference>
<protein>
    <submittedName>
        <fullName evidence="2">Uncharacterized protein</fullName>
    </submittedName>
</protein>
<proteinExistence type="predicted"/>
<feature type="coiled-coil region" evidence="1">
    <location>
        <begin position="102"/>
        <end position="139"/>
    </location>
</feature>
<evidence type="ECO:0000256" key="1">
    <source>
        <dbReference type="SAM" id="Coils"/>
    </source>
</evidence>
<feature type="coiled-coil region" evidence="1">
    <location>
        <begin position="32"/>
        <end position="59"/>
    </location>
</feature>
<evidence type="ECO:0000313" key="2">
    <source>
        <dbReference type="EMBL" id="EUR79104.1"/>
    </source>
</evidence>
<dbReference type="EMBL" id="KE123587">
    <property type="protein sequence ID" value="EUR79104.1"/>
    <property type="molecule type" value="Genomic_DNA"/>
</dbReference>
<sequence length="205" mass="24736">MNFDVLIEQKYENVIGFYYNSNKNIFLKKKIIQKHMQEANQIIQEIFELRKNITNIKDEIYKNKIKNKYLNFLLMDIEEGVHDVKYLKQNCEFLFCDINFKLMKSKHENKILQENAKSLEKEIEELKEKKNSAIQLKTKSLNLHIHDNKHDEIIENNIIEEEKIVHSENISHTTKQNKDEKKKSKNIFTTKDIYEKSLLLKKKYK</sequence>
<dbReference type="Proteomes" id="UP000030688">
    <property type="component" value="Unassembled WGS sequence"/>
</dbReference>
<gene>
    <name evidence="2" type="ORF">PFBG_00594</name>
</gene>
<name>W7FDG9_PLAF8</name>
<keyword evidence="1" id="KW-0175">Coiled coil</keyword>
<dbReference type="AlphaFoldDB" id="W7FDG9"/>
<reference evidence="2 3" key="2">
    <citation type="submission" date="2013-02" db="EMBL/GenBank/DDBJ databases">
        <title>The Genome Sequence of Plasmodium falciparum 7G8.</title>
        <authorList>
            <consortium name="The Broad Institute Genome Sequencing Platform"/>
            <consortium name="The Broad Institute Genome Sequencing Center for Infectious Disease"/>
            <person name="Neafsey D."/>
            <person name="Cheeseman I."/>
            <person name="Volkman S."/>
            <person name="Adams J."/>
            <person name="Walker B."/>
            <person name="Young S.K."/>
            <person name="Zeng Q."/>
            <person name="Gargeya S."/>
            <person name="Fitzgerald M."/>
            <person name="Haas B."/>
            <person name="Abouelleil A."/>
            <person name="Alvarado L."/>
            <person name="Arachchi H.M."/>
            <person name="Berlin A.M."/>
            <person name="Chapman S.B."/>
            <person name="Dewar J."/>
            <person name="Goldberg J."/>
            <person name="Griggs A."/>
            <person name="Gujja S."/>
            <person name="Hansen M."/>
            <person name="Howarth C."/>
            <person name="Imamovic A."/>
            <person name="Larimer J."/>
            <person name="McCowan C."/>
            <person name="Murphy C."/>
            <person name="Neiman D."/>
            <person name="Pearson M."/>
            <person name="Priest M."/>
            <person name="Roberts A."/>
            <person name="Saif S."/>
            <person name="Shea T."/>
            <person name="Sisk P."/>
            <person name="Sykes S."/>
            <person name="Wortman J."/>
            <person name="Nusbaum C."/>
            <person name="Birren B."/>
        </authorList>
    </citation>
    <scope>NUCLEOTIDE SEQUENCE [LARGE SCALE GENOMIC DNA]</scope>
    <source>
        <strain evidence="2 3">7G8</strain>
    </source>
</reference>
<accession>W7FDG9</accession>
<organism evidence="2 3">
    <name type="scientific">Plasmodium falciparum (isolate 7G8)</name>
    <dbReference type="NCBI Taxonomy" id="57266"/>
    <lineage>
        <taxon>Eukaryota</taxon>
        <taxon>Sar</taxon>
        <taxon>Alveolata</taxon>
        <taxon>Apicomplexa</taxon>
        <taxon>Aconoidasida</taxon>
        <taxon>Haemosporida</taxon>
        <taxon>Plasmodiidae</taxon>
        <taxon>Plasmodium</taxon>
        <taxon>Plasmodium (Laverania)</taxon>
    </lineage>
</organism>